<dbReference type="Proteomes" id="UP000197032">
    <property type="component" value="Unassembled WGS sequence"/>
</dbReference>
<keyword evidence="5 14" id="KW-0276">Fatty acid metabolism</keyword>
<evidence type="ECO:0000256" key="7">
    <source>
        <dbReference type="ARBA" id="ARBA00023160"/>
    </source>
</evidence>
<dbReference type="InterPro" id="IPR016039">
    <property type="entry name" value="Thiolase-like"/>
</dbReference>
<evidence type="ECO:0000256" key="14">
    <source>
        <dbReference type="HAMAP-Rule" id="MF_01815"/>
    </source>
</evidence>
<evidence type="ECO:0000259" key="16">
    <source>
        <dbReference type="Pfam" id="PF08545"/>
    </source>
</evidence>
<keyword evidence="3 14" id="KW-0444">Lipid biosynthesis</keyword>
<sequence>MLKNLRPVGIVGTGSYVPEQIISNSDLEKMVDTSDEWIRTRTGIRERRKADDNTATSDLAIVAAQRALEDAGVNPEDVDLIIVATVTPDMLFPATACLVQKAIGAERAAAFDLEAACSGFIYGLGIGSQMVATGLYDTVLVIAADTLSKIVDWTDRNTCVLFGDGAGAAVLRPVSEGEGILGNYLKADGNGSELLKVPAGGSRLPSSVETVTQRLHYIHMNGNEVFKFAVRIMEEAALKALEQCGLSKKDIDYLIPHQANIRIVEAALKRLEVPSDKVYINLDRYGNISGASIAVALDEALKEGKIQAGDLVLLVGFGAGLTWGATVIRWPKGLKGRNLNAENGTL</sequence>
<keyword evidence="4 14" id="KW-0808">Transferase</keyword>
<evidence type="ECO:0000313" key="17">
    <source>
        <dbReference type="EMBL" id="GAW91076.1"/>
    </source>
</evidence>
<evidence type="ECO:0000256" key="13">
    <source>
        <dbReference type="ARBA" id="ARBA00052985"/>
    </source>
</evidence>
<evidence type="ECO:0000256" key="11">
    <source>
        <dbReference type="ARBA" id="ARBA00052407"/>
    </source>
</evidence>
<dbReference type="PANTHER" id="PTHR43091">
    <property type="entry name" value="3-OXOACYL-[ACYL-CARRIER-PROTEIN] SYNTHASE"/>
    <property type="match status" value="1"/>
</dbReference>
<comment type="pathway">
    <text evidence="1 14">Lipid metabolism; fatty acid biosynthesis.</text>
</comment>
<dbReference type="InterPro" id="IPR013747">
    <property type="entry name" value="ACP_syn_III_C"/>
</dbReference>
<evidence type="ECO:0000313" key="18">
    <source>
        <dbReference type="Proteomes" id="UP000197032"/>
    </source>
</evidence>
<reference evidence="18" key="1">
    <citation type="journal article" date="2017" name="Appl. Environ. Microbiol.">
        <title>Genomic analysis of Calderihabitans maritimus KKC1, a thermophilic hydrogenogenic carboxydotrophic bacterium isolated from marine sediment.</title>
        <authorList>
            <person name="Omae K."/>
            <person name="Yoneda Y."/>
            <person name="Fukuyama Y."/>
            <person name="Yoshida T."/>
            <person name="Sako Y."/>
        </authorList>
    </citation>
    <scope>NUCLEOTIDE SEQUENCE [LARGE SCALE GENOMIC DNA]</scope>
    <source>
        <strain evidence="18">KKC1</strain>
    </source>
</reference>
<dbReference type="PANTHER" id="PTHR43091:SF1">
    <property type="entry name" value="BETA-KETOACYL-[ACYL-CARRIER-PROTEIN] SYNTHASE III, CHLOROPLASTIC"/>
    <property type="match status" value="1"/>
</dbReference>
<dbReference type="EC" id="2.3.1.180" evidence="14"/>
<comment type="caution">
    <text evidence="17">The sequence shown here is derived from an EMBL/GenBank/DDBJ whole genome shotgun (WGS) entry which is preliminary data.</text>
</comment>
<evidence type="ECO:0000256" key="2">
    <source>
        <dbReference type="ARBA" id="ARBA00008642"/>
    </source>
</evidence>
<dbReference type="NCBIfam" id="TIGR00747">
    <property type="entry name" value="fabH"/>
    <property type="match status" value="1"/>
</dbReference>
<evidence type="ECO:0000256" key="8">
    <source>
        <dbReference type="ARBA" id="ARBA00023268"/>
    </source>
</evidence>
<dbReference type="GO" id="GO:0006633">
    <property type="term" value="P:fatty acid biosynthetic process"/>
    <property type="evidence" value="ECO:0007669"/>
    <property type="project" value="UniProtKB-UniRule"/>
</dbReference>
<feature type="active site" evidence="14">
    <location>
        <position position="117"/>
    </location>
</feature>
<keyword evidence="18" id="KW-1185">Reference proteome</keyword>
<dbReference type="UniPathway" id="UPA00094"/>
<comment type="catalytic activity">
    <reaction evidence="13">
        <text>3-methylbutanoyl-CoA + malonyl-[ACP] + H(+) = 5-methyl-3-oxohexanoyl-[ACP] + CO2 + CoA</text>
        <dbReference type="Rhea" id="RHEA:42272"/>
        <dbReference type="Rhea" id="RHEA-COMP:9623"/>
        <dbReference type="Rhea" id="RHEA-COMP:9941"/>
        <dbReference type="ChEBI" id="CHEBI:15378"/>
        <dbReference type="ChEBI" id="CHEBI:16526"/>
        <dbReference type="ChEBI" id="CHEBI:57287"/>
        <dbReference type="ChEBI" id="CHEBI:57345"/>
        <dbReference type="ChEBI" id="CHEBI:78449"/>
        <dbReference type="ChEBI" id="CHEBI:78822"/>
        <dbReference type="EC" id="2.3.1.300"/>
    </reaction>
    <physiologicalReaction direction="left-to-right" evidence="13">
        <dbReference type="Rhea" id="RHEA:42273"/>
    </physiologicalReaction>
</comment>
<comment type="catalytic activity">
    <reaction evidence="11">
        <text>(2S)-2-methylbutanoyl-CoA + malonyl-[ACP] + H(+) = (4S)-4-methyl-3-oxohexanoyl-[ACP] + CO2 + CoA</text>
        <dbReference type="Rhea" id="RHEA:42276"/>
        <dbReference type="Rhea" id="RHEA-COMP:9623"/>
        <dbReference type="Rhea" id="RHEA-COMP:17148"/>
        <dbReference type="ChEBI" id="CHEBI:15378"/>
        <dbReference type="ChEBI" id="CHEBI:16526"/>
        <dbReference type="ChEBI" id="CHEBI:57287"/>
        <dbReference type="ChEBI" id="CHEBI:78449"/>
        <dbReference type="ChEBI" id="CHEBI:88166"/>
        <dbReference type="ChEBI" id="CHEBI:167462"/>
        <dbReference type="EC" id="2.3.1.300"/>
    </reaction>
    <physiologicalReaction direction="left-to-right" evidence="11">
        <dbReference type="Rhea" id="RHEA:42277"/>
    </physiologicalReaction>
</comment>
<feature type="region of interest" description="ACP-binding" evidence="14">
    <location>
        <begin position="258"/>
        <end position="262"/>
    </location>
</feature>
<keyword evidence="6 14" id="KW-0443">Lipid metabolism</keyword>
<name>A0A1Z5HNH2_9FIRM</name>
<keyword evidence="9 14" id="KW-0012">Acyltransferase</keyword>
<comment type="subcellular location">
    <subcellularLocation>
        <location evidence="14">Cytoplasm</location>
    </subcellularLocation>
</comment>
<evidence type="ECO:0000256" key="9">
    <source>
        <dbReference type="ARBA" id="ARBA00023315"/>
    </source>
</evidence>
<protein>
    <recommendedName>
        <fullName evidence="14">Beta-ketoacyl-[acyl-carrier-protein] synthase III</fullName>
        <shortName evidence="14">Beta-ketoacyl-ACP synthase III</shortName>
        <shortName evidence="14">KAS III</shortName>
        <ecNumber evidence="14">2.3.1.180</ecNumber>
    </recommendedName>
    <alternativeName>
        <fullName evidence="14">3-oxoacyl-[acyl-carrier-protein] synthase 3</fullName>
    </alternativeName>
    <alternativeName>
        <fullName evidence="14">3-oxoacyl-[acyl-carrier-protein] synthase III</fullName>
    </alternativeName>
</protein>
<dbReference type="Gene3D" id="3.40.47.10">
    <property type="match status" value="1"/>
</dbReference>
<evidence type="ECO:0000259" key="15">
    <source>
        <dbReference type="Pfam" id="PF08541"/>
    </source>
</evidence>
<dbReference type="OrthoDB" id="9815506at2"/>
<comment type="similarity">
    <text evidence="2 14">Belongs to the thiolase-like superfamily. FabH family.</text>
</comment>
<dbReference type="CDD" id="cd00830">
    <property type="entry name" value="KAS_III"/>
    <property type="match status" value="1"/>
</dbReference>
<comment type="function">
    <text evidence="14">Catalyzes the condensation reaction of fatty acid synthesis by the addition to an acyl acceptor of two carbons from malonyl-ACP. Catalyzes the first condensation reaction which initiates fatty acid synthesis and may therefore play a role in governing the total rate of fatty acid production. Possesses both acetoacetyl-ACP synthase and acetyl transacylase activities. Its substrate specificity determines the biosynthesis of branched-chain and/or straight-chain of fatty acids.</text>
</comment>
<comment type="catalytic activity">
    <reaction evidence="12">
        <text>2-methylpropanoyl-CoA + malonyl-[ACP] + H(+) = 4-methyl-3-oxopentanoyl-[ACP] + CO2 + CoA</text>
        <dbReference type="Rhea" id="RHEA:42268"/>
        <dbReference type="Rhea" id="RHEA-COMP:9623"/>
        <dbReference type="Rhea" id="RHEA-COMP:9940"/>
        <dbReference type="ChEBI" id="CHEBI:15378"/>
        <dbReference type="ChEBI" id="CHEBI:16526"/>
        <dbReference type="ChEBI" id="CHEBI:57287"/>
        <dbReference type="ChEBI" id="CHEBI:57338"/>
        <dbReference type="ChEBI" id="CHEBI:78449"/>
        <dbReference type="ChEBI" id="CHEBI:78820"/>
        <dbReference type="EC" id="2.3.1.300"/>
    </reaction>
    <physiologicalReaction direction="left-to-right" evidence="12">
        <dbReference type="Rhea" id="RHEA:42269"/>
    </physiologicalReaction>
</comment>
<evidence type="ECO:0000256" key="12">
    <source>
        <dbReference type="ARBA" id="ARBA00052467"/>
    </source>
</evidence>
<evidence type="ECO:0000256" key="4">
    <source>
        <dbReference type="ARBA" id="ARBA00022679"/>
    </source>
</evidence>
<dbReference type="AlphaFoldDB" id="A0A1Z5HNH2"/>
<dbReference type="Pfam" id="PF08545">
    <property type="entry name" value="ACP_syn_III"/>
    <property type="match status" value="1"/>
</dbReference>
<evidence type="ECO:0000256" key="3">
    <source>
        <dbReference type="ARBA" id="ARBA00022516"/>
    </source>
</evidence>
<evidence type="ECO:0000256" key="6">
    <source>
        <dbReference type="ARBA" id="ARBA00023098"/>
    </source>
</evidence>
<keyword evidence="14" id="KW-0963">Cytoplasm</keyword>
<comment type="domain">
    <text evidence="14">The last Arg residue of the ACP-binding site is essential for the weak association between ACP/AcpP and FabH.</text>
</comment>
<keyword evidence="7 14" id="KW-0275">Fatty acid biosynthesis</keyword>
<dbReference type="RefSeq" id="WP_088552670.1">
    <property type="nucleotide sequence ID" value="NZ_BDGJ01000004.1"/>
</dbReference>
<dbReference type="SUPFAM" id="SSF53901">
    <property type="entry name" value="Thiolase-like"/>
    <property type="match status" value="1"/>
</dbReference>
<dbReference type="GO" id="GO:0005737">
    <property type="term" value="C:cytoplasm"/>
    <property type="evidence" value="ECO:0007669"/>
    <property type="project" value="UniProtKB-SubCell"/>
</dbReference>
<dbReference type="InterPro" id="IPR013751">
    <property type="entry name" value="ACP_syn_III_N"/>
</dbReference>
<dbReference type="GO" id="GO:0004315">
    <property type="term" value="F:3-oxoacyl-[acyl-carrier-protein] synthase activity"/>
    <property type="evidence" value="ECO:0007669"/>
    <property type="project" value="InterPro"/>
</dbReference>
<evidence type="ECO:0000256" key="10">
    <source>
        <dbReference type="ARBA" id="ARBA00051096"/>
    </source>
</evidence>
<gene>
    <name evidence="14" type="primary">fabH</name>
    <name evidence="17" type="ORF">KKC1_02380</name>
</gene>
<dbReference type="HAMAP" id="MF_01815">
    <property type="entry name" value="FabH"/>
    <property type="match status" value="1"/>
</dbReference>
<feature type="active site" evidence="14">
    <location>
        <position position="287"/>
    </location>
</feature>
<feature type="domain" description="Beta-ketoacyl-[acyl-carrier-protein] synthase III N-terminal" evidence="16">
    <location>
        <begin position="111"/>
        <end position="189"/>
    </location>
</feature>
<feature type="domain" description="Beta-ketoacyl-[acyl-carrier-protein] synthase III C-terminal" evidence="15">
    <location>
        <begin position="241"/>
        <end position="330"/>
    </location>
</feature>
<dbReference type="GO" id="GO:0033818">
    <property type="term" value="F:beta-ketoacyl-acyl-carrier-protein synthase III activity"/>
    <property type="evidence" value="ECO:0007669"/>
    <property type="project" value="UniProtKB-UniRule"/>
</dbReference>
<comment type="subunit">
    <text evidence="14">Homodimer.</text>
</comment>
<dbReference type="FunFam" id="3.40.47.10:FF:000004">
    <property type="entry name" value="3-oxoacyl-[acyl-carrier-protein] synthase 3"/>
    <property type="match status" value="1"/>
</dbReference>
<dbReference type="NCBIfam" id="NF006829">
    <property type="entry name" value="PRK09352.1"/>
    <property type="match status" value="1"/>
</dbReference>
<feature type="active site" evidence="14">
    <location>
        <position position="257"/>
    </location>
</feature>
<dbReference type="InterPro" id="IPR004655">
    <property type="entry name" value="FabH"/>
</dbReference>
<dbReference type="EMBL" id="BDGJ01000004">
    <property type="protein sequence ID" value="GAW91076.1"/>
    <property type="molecule type" value="Genomic_DNA"/>
</dbReference>
<accession>A0A1Z5HNH2</accession>
<proteinExistence type="inferred from homology"/>
<organism evidence="17 18">
    <name type="scientific">Calderihabitans maritimus</name>
    <dbReference type="NCBI Taxonomy" id="1246530"/>
    <lineage>
        <taxon>Bacteria</taxon>
        <taxon>Bacillati</taxon>
        <taxon>Bacillota</taxon>
        <taxon>Clostridia</taxon>
        <taxon>Neomoorellales</taxon>
        <taxon>Calderihabitantaceae</taxon>
        <taxon>Calderihabitans</taxon>
    </lineage>
</organism>
<dbReference type="Pfam" id="PF08541">
    <property type="entry name" value="ACP_syn_III_C"/>
    <property type="match status" value="1"/>
</dbReference>
<comment type="catalytic activity">
    <reaction evidence="10">
        <text>malonyl-[ACP] + acetyl-CoA + H(+) = 3-oxobutanoyl-[ACP] + CO2 + CoA</text>
        <dbReference type="Rhea" id="RHEA:12080"/>
        <dbReference type="Rhea" id="RHEA-COMP:9623"/>
        <dbReference type="Rhea" id="RHEA-COMP:9625"/>
        <dbReference type="ChEBI" id="CHEBI:15378"/>
        <dbReference type="ChEBI" id="CHEBI:16526"/>
        <dbReference type="ChEBI" id="CHEBI:57287"/>
        <dbReference type="ChEBI" id="CHEBI:57288"/>
        <dbReference type="ChEBI" id="CHEBI:78449"/>
        <dbReference type="ChEBI" id="CHEBI:78450"/>
        <dbReference type="EC" id="2.3.1.180"/>
    </reaction>
    <physiologicalReaction direction="left-to-right" evidence="10">
        <dbReference type="Rhea" id="RHEA:12081"/>
    </physiologicalReaction>
</comment>
<evidence type="ECO:0000256" key="1">
    <source>
        <dbReference type="ARBA" id="ARBA00005194"/>
    </source>
</evidence>
<evidence type="ECO:0000256" key="5">
    <source>
        <dbReference type="ARBA" id="ARBA00022832"/>
    </source>
</evidence>
<keyword evidence="8 14" id="KW-0511">Multifunctional enzyme</keyword>